<comment type="similarity">
    <text evidence="1">Belongs to the bacterial solute-binding protein 5 family.</text>
</comment>
<dbReference type="Proteomes" id="UP000521032">
    <property type="component" value="Unassembled WGS sequence"/>
</dbReference>
<protein>
    <submittedName>
        <fullName evidence="6">Glutathione-binding protein GsiB</fullName>
    </submittedName>
</protein>
<dbReference type="Gene3D" id="3.10.105.10">
    <property type="entry name" value="Dipeptide-binding Protein, Domain 3"/>
    <property type="match status" value="1"/>
</dbReference>
<accession>A0A6V7RF77</accession>
<dbReference type="GO" id="GO:0015833">
    <property type="term" value="P:peptide transport"/>
    <property type="evidence" value="ECO:0007669"/>
    <property type="project" value="TreeGrafter"/>
</dbReference>
<dbReference type="Gene3D" id="3.90.76.10">
    <property type="entry name" value="Dipeptide-binding Protein, Domain 1"/>
    <property type="match status" value="1"/>
</dbReference>
<name>A0A6V7RF77_9BACL</name>
<comment type="caution">
    <text evidence="6">The sequence shown here is derived from an EMBL/GenBank/DDBJ whole genome shotgun (WGS) entry which is preliminary data.</text>
</comment>
<dbReference type="InterPro" id="IPR039424">
    <property type="entry name" value="SBP_5"/>
</dbReference>
<dbReference type="InterPro" id="IPR030678">
    <property type="entry name" value="Peptide/Ni-bd"/>
</dbReference>
<evidence type="ECO:0000313" key="6">
    <source>
        <dbReference type="EMBL" id="CAD2076490.1"/>
    </source>
</evidence>
<keyword evidence="2" id="KW-0813">Transport</keyword>
<dbReference type="AlphaFoldDB" id="A0A6V7RF77"/>
<keyword evidence="3 4" id="KW-0732">Signal</keyword>
<reference evidence="6 7" key="1">
    <citation type="submission" date="2020-07" db="EMBL/GenBank/DDBJ databases">
        <authorList>
            <person name="Criscuolo A."/>
        </authorList>
    </citation>
    <scope>NUCLEOTIDE SEQUENCE [LARGE SCALE GENOMIC DNA]</scope>
    <source>
        <strain evidence="7">CIP 111030</strain>
    </source>
</reference>
<dbReference type="PANTHER" id="PTHR30290:SF9">
    <property type="entry name" value="OLIGOPEPTIDE-BINDING PROTEIN APPA"/>
    <property type="match status" value="1"/>
</dbReference>
<feature type="chain" id="PRO_5039333655" evidence="4">
    <location>
        <begin position="22"/>
        <end position="555"/>
    </location>
</feature>
<dbReference type="GO" id="GO:0042597">
    <property type="term" value="C:periplasmic space"/>
    <property type="evidence" value="ECO:0007669"/>
    <property type="project" value="UniProtKB-ARBA"/>
</dbReference>
<dbReference type="RefSeq" id="WP_186087318.1">
    <property type="nucleotide sequence ID" value="NZ_BMDB01000001.1"/>
</dbReference>
<dbReference type="PROSITE" id="PS51257">
    <property type="entry name" value="PROKAR_LIPOPROTEIN"/>
    <property type="match status" value="1"/>
</dbReference>
<organism evidence="6 7">
    <name type="scientific">Phocicoccus schoeneichii</name>
    <dbReference type="NCBI Taxonomy" id="1812261"/>
    <lineage>
        <taxon>Bacteria</taxon>
        <taxon>Bacillati</taxon>
        <taxon>Bacillota</taxon>
        <taxon>Bacilli</taxon>
        <taxon>Bacillales</taxon>
        <taxon>Salinicoccaceae</taxon>
        <taxon>Phocicoccus</taxon>
    </lineage>
</organism>
<dbReference type="Pfam" id="PF00496">
    <property type="entry name" value="SBP_bac_5"/>
    <property type="match status" value="1"/>
</dbReference>
<dbReference type="PIRSF" id="PIRSF002741">
    <property type="entry name" value="MppA"/>
    <property type="match status" value="1"/>
</dbReference>
<dbReference type="CDD" id="cd08499">
    <property type="entry name" value="PBP2_Ylib_like"/>
    <property type="match status" value="1"/>
</dbReference>
<gene>
    <name evidence="6" type="primary">gsiB_4</name>
    <name evidence="6" type="ORF">JEOSCH030_01086</name>
</gene>
<evidence type="ECO:0000256" key="2">
    <source>
        <dbReference type="ARBA" id="ARBA00022448"/>
    </source>
</evidence>
<evidence type="ECO:0000313" key="7">
    <source>
        <dbReference type="Proteomes" id="UP000521032"/>
    </source>
</evidence>
<feature type="signal peptide" evidence="4">
    <location>
        <begin position="1"/>
        <end position="21"/>
    </location>
</feature>
<keyword evidence="7" id="KW-1185">Reference proteome</keyword>
<evidence type="ECO:0000259" key="5">
    <source>
        <dbReference type="Pfam" id="PF00496"/>
    </source>
</evidence>
<dbReference type="GO" id="GO:0043190">
    <property type="term" value="C:ATP-binding cassette (ABC) transporter complex"/>
    <property type="evidence" value="ECO:0007669"/>
    <property type="project" value="InterPro"/>
</dbReference>
<dbReference type="InterPro" id="IPR000914">
    <property type="entry name" value="SBP_5_dom"/>
</dbReference>
<dbReference type="PANTHER" id="PTHR30290">
    <property type="entry name" value="PERIPLASMIC BINDING COMPONENT OF ABC TRANSPORTER"/>
    <property type="match status" value="1"/>
</dbReference>
<feature type="domain" description="Solute-binding protein family 5" evidence="5">
    <location>
        <begin position="82"/>
        <end position="472"/>
    </location>
</feature>
<dbReference type="SUPFAM" id="SSF53850">
    <property type="entry name" value="Periplasmic binding protein-like II"/>
    <property type="match status" value="1"/>
</dbReference>
<evidence type="ECO:0000256" key="1">
    <source>
        <dbReference type="ARBA" id="ARBA00005695"/>
    </source>
</evidence>
<dbReference type="Gene3D" id="3.40.190.10">
    <property type="entry name" value="Periplasmic binding protein-like II"/>
    <property type="match status" value="2"/>
</dbReference>
<evidence type="ECO:0000256" key="3">
    <source>
        <dbReference type="ARBA" id="ARBA00022729"/>
    </source>
</evidence>
<evidence type="ECO:0000256" key="4">
    <source>
        <dbReference type="SAM" id="SignalP"/>
    </source>
</evidence>
<dbReference type="EMBL" id="CAJEWE010000010">
    <property type="protein sequence ID" value="CAD2076490.1"/>
    <property type="molecule type" value="Genomic_DNA"/>
</dbReference>
<dbReference type="GO" id="GO:1904680">
    <property type="term" value="F:peptide transmembrane transporter activity"/>
    <property type="evidence" value="ECO:0007669"/>
    <property type="project" value="TreeGrafter"/>
</dbReference>
<proteinExistence type="inferred from homology"/>
<sequence length="555" mass="61856">MNIWKKLSLGILFLSVLVLVACSGDNNESNESAEDSEKQGDIVIGVDKEVVSLDPHNSNDSASAQVRMNIYETLIYQNPDGELVPGLATEWEQVDENTWNFKLREGVTFHSGQEFTAEDVKATYARVLDPNVAASVQFLFEMIDDVEVVNDHELNIKTKEPFAPLDRHLAHSTAGIMSKSLIDKDYENALEASGLGLSLDTYYAEREEGSETFAEYASKLNNIGQIINQEPDGTNHLKLQSRSAGDNVVLEKFEEFNNGERFFNTVTFKVIPENGSRVGELETGGIDVATGIDTASVPRIEGGADMEIIEKDSVRTTYLGLNYKKELFQDENIKKAIAYAIDREDIVNGIFDGMGIPSKGPLAPPVWGYSEELVGAEYDIEKAKEYLSQSSQPDGFKTTLWVNEDEQIINTAVYIQEQLKQINIDVSIEQMEWGAYLDNLVQGNHDMFILGWTTVTQDADYGLYALFHSKNHGSAGNRIFYTNHKVDELLDAGRSETDEAKRADIYKEAEQLIVDDGQSVFLMHNTFFVGVNTRKATGFKLDSAGAVHIQDVKFK</sequence>